<dbReference type="AlphaFoldDB" id="A0A4R4JFK3"/>
<proteinExistence type="predicted"/>
<sequence length="94" mass="11005">MNDIRFNPAIGVANHFAFRFNSYLVVHQDNRFATVIFISDNQRMIFTYSDFVAAVECNLHRKTLSIEHFFIIFDQLRITIDIGIKGFTQINMIT</sequence>
<comment type="caution">
    <text evidence="1">The sequence shown here is derived from an EMBL/GenBank/DDBJ whole genome shotgun (WGS) entry which is preliminary data.</text>
</comment>
<dbReference type="EMBL" id="PUJX01000009">
    <property type="protein sequence ID" value="TDB52171.1"/>
    <property type="molecule type" value="Genomic_DNA"/>
</dbReference>
<name>A0A4R4JFK3_PHOLU</name>
<organism evidence="1 2">
    <name type="scientific">Photorhabdus luminescens subsp. mexicana</name>
    <dbReference type="NCBI Taxonomy" id="2100167"/>
    <lineage>
        <taxon>Bacteria</taxon>
        <taxon>Pseudomonadati</taxon>
        <taxon>Pseudomonadota</taxon>
        <taxon>Gammaproteobacteria</taxon>
        <taxon>Enterobacterales</taxon>
        <taxon>Morganellaceae</taxon>
        <taxon>Photorhabdus</taxon>
    </lineage>
</organism>
<protein>
    <submittedName>
        <fullName evidence="1">Uncharacterized protein</fullName>
    </submittedName>
</protein>
<evidence type="ECO:0000313" key="1">
    <source>
        <dbReference type="EMBL" id="TDB52171.1"/>
    </source>
</evidence>
<dbReference type="Proteomes" id="UP000295550">
    <property type="component" value="Unassembled WGS sequence"/>
</dbReference>
<evidence type="ECO:0000313" key="2">
    <source>
        <dbReference type="Proteomes" id="UP000295550"/>
    </source>
</evidence>
<reference evidence="1 2" key="1">
    <citation type="journal article" date="2019" name="Int. J. Syst. Evol. Microbiol.">
        <title>Photorhabdus khanii subsp. guanajuatensis subsp. nov., isolated from Heterorhabditis atacamensis, and Photorhabdus luminescens subsp. mexicana subsp. nov., isolated from Heterorhabditis mexicana entomopathogenic nematodes.</title>
        <authorList>
            <person name="Machado R.A.R."/>
            <person name="Bruno P."/>
            <person name="Arce C.C.M."/>
            <person name="Liechti N."/>
            <person name="Kohler A."/>
            <person name="Bernal J."/>
            <person name="Bruggmann R."/>
            <person name="Turlings T.C.J."/>
        </authorList>
    </citation>
    <scope>NUCLEOTIDE SEQUENCE [LARGE SCALE GENOMIC DNA]</scope>
    <source>
        <strain evidence="1 2">MEX47-22</strain>
    </source>
</reference>
<accession>A0A4R4JFK3</accession>
<gene>
    <name evidence="1" type="ORF">C5468_10535</name>
</gene>